<evidence type="ECO:0000313" key="3">
    <source>
        <dbReference type="Proteomes" id="UP000656548"/>
    </source>
</evidence>
<dbReference type="PANTHER" id="PTHR43283">
    <property type="entry name" value="BETA-LACTAMASE-RELATED"/>
    <property type="match status" value="1"/>
</dbReference>
<dbReference type="InterPro" id="IPR012338">
    <property type="entry name" value="Beta-lactam/transpept-like"/>
</dbReference>
<name>A0ABR9L239_9PSEU</name>
<proteinExistence type="predicted"/>
<sequence length="412" mass="44984">MGELKIEVDPAEVGLDEARLRRMDDYFQAYVDDGRLPGWSLLVSKRGQVAHLAHAGYRHVENGLRVDDDTIWRLASLTKPIVSVAAMMLYEQGAFGLHDPMSDYIPAFGETRVYRNGMAGSPNTDPLLEPIRIWHLLTHTSGLTVGAWQAHPVEQIYAQAGYIWDAPPGVDLAGACEGWAGFPLLFTPGTQWNYGVSVDVLGRVLEVITGKSIDEVLADLVLGPLGMTETSFWVDEAQTHRVVPVYSPGPEGGPAFRNDPLSPLPTSKPTFLSAGGGLFTTLSDYHRFCQFLLGGGELHGTRLLGTRTLAYMGKNHLPGGADLAAVGRRVMFGQPTYEGLGFGLGFQTVVDAAATKILISPSEISWYSGYSTLFMVDPIEQLSVQFFSSFAPVKTYPLYGRLRQLAYQALID</sequence>
<dbReference type="InterPro" id="IPR050789">
    <property type="entry name" value="Diverse_Enzym_Activities"/>
</dbReference>
<dbReference type="InterPro" id="IPR001466">
    <property type="entry name" value="Beta-lactam-related"/>
</dbReference>
<evidence type="ECO:0000313" key="2">
    <source>
        <dbReference type="EMBL" id="MBE1574317.1"/>
    </source>
</evidence>
<dbReference type="SUPFAM" id="SSF56601">
    <property type="entry name" value="beta-lactamase/transpeptidase-like"/>
    <property type="match status" value="1"/>
</dbReference>
<reference evidence="2 3" key="1">
    <citation type="submission" date="2020-10" db="EMBL/GenBank/DDBJ databases">
        <title>Sequencing the genomes of 1000 actinobacteria strains.</title>
        <authorList>
            <person name="Klenk H.-P."/>
        </authorList>
    </citation>
    <scope>NUCLEOTIDE SEQUENCE [LARGE SCALE GENOMIC DNA]</scope>
    <source>
        <strain evidence="2 3">DSM 46661</strain>
    </source>
</reference>
<dbReference type="EMBL" id="JADBEJ010000001">
    <property type="protein sequence ID" value="MBE1574317.1"/>
    <property type="molecule type" value="Genomic_DNA"/>
</dbReference>
<gene>
    <name evidence="2" type="ORF">H4W30_001346</name>
</gene>
<dbReference type="Pfam" id="PF00144">
    <property type="entry name" value="Beta-lactamase"/>
    <property type="match status" value="1"/>
</dbReference>
<evidence type="ECO:0000259" key="1">
    <source>
        <dbReference type="Pfam" id="PF00144"/>
    </source>
</evidence>
<dbReference type="PANTHER" id="PTHR43283:SF3">
    <property type="entry name" value="BETA-LACTAMASE FAMILY PROTEIN (AFU_ORTHOLOGUE AFUA_5G07500)"/>
    <property type="match status" value="1"/>
</dbReference>
<dbReference type="RefSeq" id="WP_318780547.1">
    <property type="nucleotide sequence ID" value="NZ_JADBEJ010000001.1"/>
</dbReference>
<comment type="caution">
    <text evidence="2">The sequence shown here is derived from an EMBL/GenBank/DDBJ whole genome shotgun (WGS) entry which is preliminary data.</text>
</comment>
<organism evidence="2 3">
    <name type="scientific">Amycolatopsis roodepoortensis</name>
    <dbReference type="NCBI Taxonomy" id="700274"/>
    <lineage>
        <taxon>Bacteria</taxon>
        <taxon>Bacillati</taxon>
        <taxon>Actinomycetota</taxon>
        <taxon>Actinomycetes</taxon>
        <taxon>Pseudonocardiales</taxon>
        <taxon>Pseudonocardiaceae</taxon>
        <taxon>Amycolatopsis</taxon>
    </lineage>
</organism>
<keyword evidence="3" id="KW-1185">Reference proteome</keyword>
<feature type="domain" description="Beta-lactamase-related" evidence="1">
    <location>
        <begin position="24"/>
        <end position="392"/>
    </location>
</feature>
<protein>
    <submittedName>
        <fullName evidence="2">CubicO group peptidase (Beta-lactamase class C family)</fullName>
    </submittedName>
</protein>
<accession>A0ABR9L239</accession>
<dbReference type="Proteomes" id="UP000656548">
    <property type="component" value="Unassembled WGS sequence"/>
</dbReference>
<dbReference type="Gene3D" id="3.40.710.10">
    <property type="entry name" value="DD-peptidase/beta-lactamase superfamily"/>
    <property type="match status" value="1"/>
</dbReference>